<feature type="region of interest" description="Disordered" evidence="1">
    <location>
        <begin position="362"/>
        <end position="407"/>
    </location>
</feature>
<dbReference type="PANTHER" id="PTHR42834">
    <property type="entry name" value="ENDONUCLEASE/EXONUCLEASE/PHOSPHATASE FAMILY PROTEIN (AFU_ORTHOLOGUE AFUA_3G09210)"/>
    <property type="match status" value="1"/>
</dbReference>
<evidence type="ECO:0000259" key="3">
    <source>
        <dbReference type="Pfam" id="PF03372"/>
    </source>
</evidence>
<evidence type="ECO:0000313" key="5">
    <source>
        <dbReference type="Proteomes" id="UP000264006"/>
    </source>
</evidence>
<dbReference type="GO" id="GO:0003824">
    <property type="term" value="F:catalytic activity"/>
    <property type="evidence" value="ECO:0007669"/>
    <property type="project" value="InterPro"/>
</dbReference>
<evidence type="ECO:0000256" key="1">
    <source>
        <dbReference type="SAM" id="MobiDB-lite"/>
    </source>
</evidence>
<proteinExistence type="predicted"/>
<dbReference type="Gene3D" id="3.60.10.10">
    <property type="entry name" value="Endonuclease/exonuclease/phosphatase"/>
    <property type="match status" value="1"/>
</dbReference>
<dbReference type="CDD" id="cd10283">
    <property type="entry name" value="MnuA_DNase1-like"/>
    <property type="match status" value="1"/>
</dbReference>
<dbReference type="CDD" id="cd04486">
    <property type="entry name" value="YhcR_OBF_like"/>
    <property type="match status" value="1"/>
</dbReference>
<keyword evidence="2" id="KW-0732">Signal</keyword>
<protein>
    <submittedName>
        <fullName evidence="4">Alkaline phosphatase</fullName>
    </submittedName>
</protein>
<dbReference type="NCBIfam" id="NF033681">
    <property type="entry name" value="ExeM_NucH_DNase"/>
    <property type="match status" value="1"/>
</dbReference>
<sequence>MSLRRPLVLLALLALVASLLALTPAAAARAAVVPVINEFVANHTGTDSEAFIEVLGPPSTDLSALTLLEIDGDGGSTGVIDYAETLGSTDANGYWLSTEDTENGTLTLLLVEGFSGAVTTDLDLDDDGTLDATPWTNILDEVAVTDGDGGDQTYGIPALDASLEGSSGFSPGGASRIPNGTDTDVAADWVRNDFDGAGFPGFPGTPDDGEALNTPAAANVIIGGPSFTINEVDADTPSTDVAEFVEIYDGGAGTSSLDGLVVVLFNGSNDTSYAAFDLDGLSTDADGFFVICGDAANVANCDLDVTPDQDLVQNGADAVGLFAADATDFPNGTAVTATDIVDAVVYDTNDADDSGLIDVLTPGQPQVNEDGNSDKDNHSNSRCPDGGTALETGTYTQVVGSPGAPNACTPPPVQTVLISEVQGNGAASPLDGQAVTVTAIVTALFEDDDAVEGFFLQEEDADADADATTSEGVFVYCETSCPAPLAVGDQVTVSGMADEFFGMTQVNATGATDVVIDSSGNPLPTAVDVALPAGGPTNAEATFEAVEGMVVTFPTTLAVSEYFELARYGQLVLTETSRPYQFTHDNAPSVAGYAAFVDELAARRIILDDNNNDQNDATTGATDEAYPYPSAAWPTGGLSLATPVRGGDTVNGLTGVMHWSFAGQSGTDAWRVRPIDGLDYTFDSTSARTAVPDPVGGDLTVASFNVLNYFETIDVTSSNSSGDCGPSGTMDCRGADSAAELQRQQDKIVAALAAIDADVVGLVEIENSATAVQHLVDGLNAAMGAGTYAQVDTGTIGTDAIKVGFIYKPATVTATGAYAILDSTVDARFVDSKNRPTLIQTFTENASGEVFTAAVNHLKSKGSDCSDIGEDESALDGQGNCSETRDDAAAALADFLATDPTGSGDDDVLVLGDLNAYRMEDAITTLEAADYTDLAEAFVGPDAYSYVFDGQLGYLDYAMANSSLAAQVTGATEWHINADEVPLLDYNDDFKDIGEASFERESAAQPIYAPDAYRASDHDPVVVGLDLSTRGSGGGNPGTPTEPPTEEPTEPPTDDQSIREQCADDATCTSVTVSQQTFVDGTRSLFQQIVPAAVATEALLASDTVFADALASGALQDTRPLLLNDPDALEDEVLEEIQRLGVGAVWILGGVDAVGQDVEDALAAEGLDVRRIAGPTRLETAQAVAELVGTAQPLLARAFPGDGDATQAFADSLAAGGWAADGGRSVLLSQTEMLSDSTAAHLEASIASEATLVGGPAALADAVLDAVRSLGFTSDRVAGDNRFATAARIAAERGFGPDRMADTVIISEGQADDAWEGGFTAAAPAAVFDAPILLANGDDLPPETLAALADMVEADADVMCLAAAAACEAAIEAIG</sequence>
<feature type="chain" id="PRO_5016659576" evidence="2">
    <location>
        <begin position="28"/>
        <end position="1375"/>
    </location>
</feature>
<dbReference type="InterPro" id="IPR007253">
    <property type="entry name" value="Cell_wall-bd_2"/>
</dbReference>
<dbReference type="KEGG" id="euz:DVS28_a1623"/>
<evidence type="ECO:0000313" key="4">
    <source>
        <dbReference type="EMBL" id="AXV06315.1"/>
    </source>
</evidence>
<dbReference type="InterPro" id="IPR005135">
    <property type="entry name" value="Endo/exonuclease/phosphatase"/>
</dbReference>
<name>A0A346XVR8_9ACTN</name>
<dbReference type="InterPro" id="IPR036691">
    <property type="entry name" value="Endo/exonu/phosph_ase_sf"/>
</dbReference>
<dbReference type="Pfam" id="PF04122">
    <property type="entry name" value="CW_binding_2"/>
    <property type="match status" value="3"/>
</dbReference>
<feature type="signal peptide" evidence="2">
    <location>
        <begin position="1"/>
        <end position="27"/>
    </location>
</feature>
<dbReference type="Pfam" id="PF03372">
    <property type="entry name" value="Exo_endo_phos"/>
    <property type="match status" value="1"/>
</dbReference>
<dbReference type="EMBL" id="CP031165">
    <property type="protein sequence ID" value="AXV06315.1"/>
    <property type="molecule type" value="Genomic_DNA"/>
</dbReference>
<accession>A0A346XVR8</accession>
<dbReference type="Proteomes" id="UP000264006">
    <property type="component" value="Chromosome"/>
</dbReference>
<reference evidence="4 5" key="1">
    <citation type="submission" date="2018-09" db="EMBL/GenBank/DDBJ databases">
        <title>Complete genome sequence of Euzebya sp. DY32-46 isolated from seawater of Pacific Ocean.</title>
        <authorList>
            <person name="Xu L."/>
            <person name="Wu Y.-H."/>
            <person name="Xu X.-W."/>
        </authorList>
    </citation>
    <scope>NUCLEOTIDE SEQUENCE [LARGE SCALE GENOMIC DNA]</scope>
    <source>
        <strain evidence="4 5">DY32-46</strain>
    </source>
</reference>
<dbReference type="SUPFAM" id="SSF56219">
    <property type="entry name" value="DNase I-like"/>
    <property type="match status" value="1"/>
</dbReference>
<organism evidence="4 5">
    <name type="scientific">Euzebya pacifica</name>
    <dbReference type="NCBI Taxonomy" id="1608957"/>
    <lineage>
        <taxon>Bacteria</taxon>
        <taxon>Bacillati</taxon>
        <taxon>Actinomycetota</taxon>
        <taxon>Nitriliruptoria</taxon>
        <taxon>Euzebyales</taxon>
    </lineage>
</organism>
<gene>
    <name evidence="4" type="ORF">DVS28_a1623</name>
</gene>
<feature type="region of interest" description="Disordered" evidence="1">
    <location>
        <begin position="1024"/>
        <end position="1057"/>
    </location>
</feature>
<dbReference type="InterPro" id="IPR047971">
    <property type="entry name" value="ExeM-like"/>
</dbReference>
<feature type="compositionally biased region" description="Acidic residues" evidence="1">
    <location>
        <begin position="1044"/>
        <end position="1053"/>
    </location>
</feature>
<dbReference type="RefSeq" id="WP_114590994.1">
    <property type="nucleotide sequence ID" value="NZ_CAXIBR010000085.1"/>
</dbReference>
<evidence type="ECO:0000256" key="2">
    <source>
        <dbReference type="SAM" id="SignalP"/>
    </source>
</evidence>
<dbReference type="OrthoDB" id="1016457at2"/>
<keyword evidence="5" id="KW-1185">Reference proteome</keyword>
<dbReference type="PANTHER" id="PTHR42834:SF1">
    <property type="entry name" value="ENDONUCLEASE_EXONUCLEASE_PHOSPHATASE FAMILY PROTEIN (AFU_ORTHOLOGUE AFUA_3G09210)"/>
    <property type="match status" value="1"/>
</dbReference>
<feature type="domain" description="Endonuclease/exonuclease/phosphatase" evidence="3">
    <location>
        <begin position="705"/>
        <end position="1018"/>
    </location>
</feature>